<proteinExistence type="predicted"/>
<feature type="compositionally biased region" description="Low complexity" evidence="2">
    <location>
        <begin position="119"/>
        <end position="142"/>
    </location>
</feature>
<keyword evidence="1" id="KW-0479">Metal-binding</keyword>
<keyword evidence="5" id="KW-1185">Reference proteome</keyword>
<feature type="compositionally biased region" description="Low complexity" evidence="2">
    <location>
        <begin position="196"/>
        <end position="206"/>
    </location>
</feature>
<dbReference type="EMBL" id="SFCI01000083">
    <property type="protein sequence ID" value="TFY82734.1"/>
    <property type="molecule type" value="Genomic_DNA"/>
</dbReference>
<gene>
    <name evidence="4" type="ORF">EWM64_g1277</name>
</gene>
<feature type="region of interest" description="Disordered" evidence="2">
    <location>
        <begin position="167"/>
        <end position="208"/>
    </location>
</feature>
<dbReference type="PROSITE" id="PS00028">
    <property type="entry name" value="ZINC_FINGER_C2H2_1"/>
    <property type="match status" value="1"/>
</dbReference>
<accession>A0A4Z0A8Y3</accession>
<feature type="domain" description="C2H2-type" evidence="3">
    <location>
        <begin position="427"/>
        <end position="451"/>
    </location>
</feature>
<organism evidence="4 5">
    <name type="scientific">Hericium alpestre</name>
    <dbReference type="NCBI Taxonomy" id="135208"/>
    <lineage>
        <taxon>Eukaryota</taxon>
        <taxon>Fungi</taxon>
        <taxon>Dikarya</taxon>
        <taxon>Basidiomycota</taxon>
        <taxon>Agaricomycotina</taxon>
        <taxon>Agaricomycetes</taxon>
        <taxon>Russulales</taxon>
        <taxon>Hericiaceae</taxon>
        <taxon>Hericium</taxon>
    </lineage>
</organism>
<evidence type="ECO:0000256" key="1">
    <source>
        <dbReference type="PROSITE-ProRule" id="PRU00042"/>
    </source>
</evidence>
<dbReference type="InterPro" id="IPR013087">
    <property type="entry name" value="Znf_C2H2_type"/>
</dbReference>
<comment type="caution">
    <text evidence="4">The sequence shown here is derived from an EMBL/GenBank/DDBJ whole genome shotgun (WGS) entry which is preliminary data.</text>
</comment>
<dbReference type="InterPro" id="IPR036236">
    <property type="entry name" value="Znf_C2H2_sf"/>
</dbReference>
<feature type="compositionally biased region" description="Polar residues" evidence="2">
    <location>
        <begin position="167"/>
        <end position="179"/>
    </location>
</feature>
<evidence type="ECO:0000313" key="5">
    <source>
        <dbReference type="Proteomes" id="UP000298061"/>
    </source>
</evidence>
<reference evidence="4 5" key="1">
    <citation type="submission" date="2019-02" db="EMBL/GenBank/DDBJ databases">
        <title>Genome sequencing of the rare red list fungi Hericium alpestre (H. flagellum).</title>
        <authorList>
            <person name="Buettner E."/>
            <person name="Kellner H."/>
        </authorList>
    </citation>
    <scope>NUCLEOTIDE SEQUENCE [LARGE SCALE GENOMIC DNA]</scope>
    <source>
        <strain evidence="4 5">DSM 108284</strain>
    </source>
</reference>
<dbReference type="AlphaFoldDB" id="A0A4Z0A8Y3"/>
<name>A0A4Z0A8Y3_9AGAM</name>
<dbReference type="SUPFAM" id="SSF57667">
    <property type="entry name" value="beta-beta-alpha zinc fingers"/>
    <property type="match status" value="1"/>
</dbReference>
<feature type="non-terminal residue" evidence="4">
    <location>
        <position position="503"/>
    </location>
</feature>
<dbReference type="OrthoDB" id="6077919at2759"/>
<dbReference type="Gene3D" id="3.30.160.60">
    <property type="entry name" value="Classic Zinc Finger"/>
    <property type="match status" value="1"/>
</dbReference>
<evidence type="ECO:0000259" key="3">
    <source>
        <dbReference type="PROSITE" id="PS50157"/>
    </source>
</evidence>
<sequence>MQAFSKDQLYNSSLYGMQPPSSDMADATYQYQQYPSSFASSSARPSWSPNWESTPNASTYNTYATPIHVYDAQPSVLPPRSFDTRYIPRSTSSSLAAAMTPYPESAQRTVLPDPTRAPSCGTSYSSSHSSQASPSLSSHHNSPVLATAGQYSMTAAASPNRYAASSITQYPSSGPTGTSPCGAAAPAGRTYADPRATATHSSAAATDMGRRARGVFHVDPFSSTTSEAESAPVSAPVALKHEETSGLSPRVLAFSSTLEPLEDADDPFPLRVEDLATRDEEELYRGLSHAFYVNTAGAQSSRHGGRQRIFAPHTVECRKGLVYIPISLARAITHFVAVRALGAQRRQLRHGPRVHDGVHRVPSAPRVQRREDQAQVQDALLRRMREAVPAAERPRDAHELPLGREACVPLRTDILFRANRVYVRAAFKCPLKDCPKTFTVRSNAKRHLRTHGVQVTSSRSPSLLHGADAGTIGFEAPVVSDVQYAPDMGPGGKLWKVKWVGQG</sequence>
<protein>
    <recommendedName>
        <fullName evidence="3">C2H2-type domain-containing protein</fullName>
    </recommendedName>
</protein>
<dbReference type="Proteomes" id="UP000298061">
    <property type="component" value="Unassembled WGS sequence"/>
</dbReference>
<keyword evidence="1" id="KW-0863">Zinc-finger</keyword>
<keyword evidence="1" id="KW-0862">Zinc</keyword>
<feature type="region of interest" description="Disordered" evidence="2">
    <location>
        <begin position="94"/>
        <end position="143"/>
    </location>
</feature>
<dbReference type="PROSITE" id="PS50157">
    <property type="entry name" value="ZINC_FINGER_C2H2_2"/>
    <property type="match status" value="1"/>
</dbReference>
<dbReference type="GO" id="GO:0008270">
    <property type="term" value="F:zinc ion binding"/>
    <property type="evidence" value="ECO:0007669"/>
    <property type="project" value="UniProtKB-KW"/>
</dbReference>
<evidence type="ECO:0000313" key="4">
    <source>
        <dbReference type="EMBL" id="TFY82734.1"/>
    </source>
</evidence>
<evidence type="ECO:0000256" key="2">
    <source>
        <dbReference type="SAM" id="MobiDB-lite"/>
    </source>
</evidence>
<dbReference type="SMART" id="SM00355">
    <property type="entry name" value="ZnF_C2H2"/>
    <property type="match status" value="1"/>
</dbReference>